<dbReference type="CDD" id="cd05597">
    <property type="entry name" value="STKc_DMPK_like"/>
    <property type="match status" value="1"/>
</dbReference>
<accession>A0AAD4R4A4</accession>
<dbReference type="InterPro" id="IPR057529">
    <property type="entry name" value="MRCK/ROCK_PH"/>
</dbReference>
<feature type="binding site" evidence="15">
    <location>
        <position position="134"/>
    </location>
    <ligand>
        <name>ATP</name>
        <dbReference type="ChEBI" id="CHEBI:30616"/>
    </ligand>
</feature>
<dbReference type="GO" id="GO:0005856">
    <property type="term" value="C:cytoskeleton"/>
    <property type="evidence" value="ECO:0007669"/>
    <property type="project" value="TreeGrafter"/>
</dbReference>
<feature type="region of interest" description="Disordered" evidence="17">
    <location>
        <begin position="1808"/>
        <end position="1923"/>
    </location>
</feature>
<dbReference type="Pfam" id="PF00433">
    <property type="entry name" value="Pkinase_C"/>
    <property type="match status" value="1"/>
</dbReference>
<dbReference type="PANTHER" id="PTHR22988:SF66">
    <property type="entry name" value="SERINE_THREONINE-PROTEIN KINASE GENGHIS KHAN"/>
    <property type="match status" value="1"/>
</dbReference>
<feature type="compositionally biased region" description="Polar residues" evidence="17">
    <location>
        <begin position="881"/>
        <end position="899"/>
    </location>
</feature>
<protein>
    <recommendedName>
        <fullName evidence="2">non-specific serine/threonine protein kinase</fullName>
        <ecNumber evidence="2">2.7.11.1</ecNumber>
    </recommendedName>
</protein>
<feature type="region of interest" description="Disordered" evidence="17">
    <location>
        <begin position="1767"/>
        <end position="1795"/>
    </location>
</feature>
<feature type="compositionally biased region" description="Polar residues" evidence="17">
    <location>
        <begin position="1860"/>
        <end position="1873"/>
    </location>
</feature>
<dbReference type="InterPro" id="IPR017892">
    <property type="entry name" value="Pkinase_C"/>
</dbReference>
<feature type="domain" description="Protein kinase" evidence="18">
    <location>
        <begin position="105"/>
        <end position="372"/>
    </location>
</feature>
<dbReference type="GO" id="GO:0008270">
    <property type="term" value="F:zinc ion binding"/>
    <property type="evidence" value="ECO:0007669"/>
    <property type="project" value="UniProtKB-KW"/>
</dbReference>
<feature type="compositionally biased region" description="Polar residues" evidence="17">
    <location>
        <begin position="1900"/>
        <end position="1910"/>
    </location>
</feature>
<feature type="coiled-coil region" evidence="16">
    <location>
        <begin position="791"/>
        <end position="818"/>
    </location>
</feature>
<keyword evidence="5" id="KW-0808">Transferase</keyword>
<dbReference type="SMART" id="SM00109">
    <property type="entry name" value="C1"/>
    <property type="match status" value="1"/>
</dbReference>
<dbReference type="EMBL" id="JAKKPZ010000005">
    <property type="protein sequence ID" value="KAI1721015.1"/>
    <property type="molecule type" value="Genomic_DNA"/>
</dbReference>
<feature type="compositionally biased region" description="Basic and acidic residues" evidence="17">
    <location>
        <begin position="689"/>
        <end position="700"/>
    </location>
</feature>
<evidence type="ECO:0000256" key="11">
    <source>
        <dbReference type="ARBA" id="ARBA00022840"/>
    </source>
</evidence>
<dbReference type="InterPro" id="IPR000719">
    <property type="entry name" value="Prot_kinase_dom"/>
</dbReference>
<dbReference type="InterPro" id="IPR011993">
    <property type="entry name" value="PH-like_dom_sf"/>
</dbReference>
<dbReference type="PROSITE" id="PS50108">
    <property type="entry name" value="CRIB"/>
    <property type="match status" value="1"/>
</dbReference>
<dbReference type="InterPro" id="IPR008271">
    <property type="entry name" value="Ser/Thr_kinase_AS"/>
</dbReference>
<feature type="region of interest" description="Disordered" evidence="17">
    <location>
        <begin position="881"/>
        <end position="901"/>
    </location>
</feature>
<comment type="catalytic activity">
    <reaction evidence="13">
        <text>L-threonyl-[protein] + ATP = O-phospho-L-threonyl-[protein] + ADP + H(+)</text>
        <dbReference type="Rhea" id="RHEA:46608"/>
        <dbReference type="Rhea" id="RHEA-COMP:11060"/>
        <dbReference type="Rhea" id="RHEA-COMP:11605"/>
        <dbReference type="ChEBI" id="CHEBI:15378"/>
        <dbReference type="ChEBI" id="CHEBI:30013"/>
        <dbReference type="ChEBI" id="CHEBI:30616"/>
        <dbReference type="ChEBI" id="CHEBI:61977"/>
        <dbReference type="ChEBI" id="CHEBI:456216"/>
        <dbReference type="EC" id="2.7.11.1"/>
    </reaction>
</comment>
<comment type="similarity">
    <text evidence="1">Belongs to the protein kinase superfamily. AGC Ser/Thr protein kinase family. DMPK subfamily.</text>
</comment>
<keyword evidence="7 15" id="KW-0547">Nucleotide-binding</keyword>
<evidence type="ECO:0000256" key="7">
    <source>
        <dbReference type="ARBA" id="ARBA00022741"/>
    </source>
</evidence>
<dbReference type="FunFam" id="1.10.510.10:FF:000014">
    <property type="entry name" value="Non-specific serine/threonine protein kinase"/>
    <property type="match status" value="1"/>
</dbReference>
<evidence type="ECO:0000259" key="18">
    <source>
        <dbReference type="PROSITE" id="PS50011"/>
    </source>
</evidence>
<keyword evidence="8" id="KW-0863">Zinc-finger</keyword>
<feature type="region of interest" description="Disordered" evidence="17">
    <location>
        <begin position="1711"/>
        <end position="1743"/>
    </location>
</feature>
<feature type="region of interest" description="Disordered" evidence="17">
    <location>
        <begin position="683"/>
        <end position="707"/>
    </location>
</feature>
<feature type="domain" description="AGC-kinase C-terminal" evidence="22">
    <location>
        <begin position="373"/>
        <end position="443"/>
    </location>
</feature>
<dbReference type="GO" id="GO:0005737">
    <property type="term" value="C:cytoplasm"/>
    <property type="evidence" value="ECO:0007669"/>
    <property type="project" value="TreeGrafter"/>
</dbReference>
<dbReference type="SMART" id="SM00036">
    <property type="entry name" value="CNH"/>
    <property type="match status" value="1"/>
</dbReference>
<keyword evidence="4" id="KW-0597">Phosphoprotein</keyword>
<dbReference type="InterPro" id="IPR002219">
    <property type="entry name" value="PKC_DAG/PE"/>
</dbReference>
<evidence type="ECO:0000259" key="21">
    <source>
        <dbReference type="PROSITE" id="PS50219"/>
    </source>
</evidence>
<dbReference type="FunFam" id="3.30.200.20:FF:001055">
    <property type="entry name" value="Serine/threonine-protein kinase MRCK beta"/>
    <property type="match status" value="1"/>
</dbReference>
<dbReference type="InterPro" id="IPR000961">
    <property type="entry name" value="AGC-kinase_C"/>
</dbReference>
<dbReference type="Pfam" id="PF15796">
    <property type="entry name" value="KELK"/>
    <property type="match status" value="1"/>
</dbReference>
<evidence type="ECO:0000259" key="20">
    <source>
        <dbReference type="PROSITE" id="PS50108"/>
    </source>
</evidence>
<evidence type="ECO:0000256" key="2">
    <source>
        <dbReference type="ARBA" id="ARBA00012513"/>
    </source>
</evidence>
<evidence type="ECO:0000256" key="8">
    <source>
        <dbReference type="ARBA" id="ARBA00022771"/>
    </source>
</evidence>
<evidence type="ECO:0000256" key="12">
    <source>
        <dbReference type="ARBA" id="ARBA00023054"/>
    </source>
</evidence>
<evidence type="ECO:0000256" key="9">
    <source>
        <dbReference type="ARBA" id="ARBA00022777"/>
    </source>
</evidence>
<evidence type="ECO:0000256" key="17">
    <source>
        <dbReference type="SAM" id="MobiDB-lite"/>
    </source>
</evidence>
<feature type="coiled-coil region" evidence="16">
    <location>
        <begin position="466"/>
        <end position="590"/>
    </location>
</feature>
<dbReference type="SUPFAM" id="SSF57889">
    <property type="entry name" value="Cysteine-rich domain"/>
    <property type="match status" value="1"/>
</dbReference>
<dbReference type="SUPFAM" id="SSF56112">
    <property type="entry name" value="Protein kinase-like (PK-like)"/>
    <property type="match status" value="1"/>
</dbReference>
<evidence type="ECO:0000256" key="10">
    <source>
        <dbReference type="ARBA" id="ARBA00022833"/>
    </source>
</evidence>
<dbReference type="GO" id="GO:0004674">
    <property type="term" value="F:protein serine/threonine kinase activity"/>
    <property type="evidence" value="ECO:0007669"/>
    <property type="project" value="UniProtKB-KW"/>
</dbReference>
<keyword evidence="12 16" id="KW-0175">Coiled coil</keyword>
<reference evidence="23" key="1">
    <citation type="submission" date="2022-01" db="EMBL/GenBank/DDBJ databases">
        <title>Genome Sequence Resource for Two Populations of Ditylenchus destructor, the Migratory Endoparasitic Phytonematode.</title>
        <authorList>
            <person name="Zhang H."/>
            <person name="Lin R."/>
            <person name="Xie B."/>
        </authorList>
    </citation>
    <scope>NUCLEOTIDE SEQUENCE</scope>
    <source>
        <strain evidence="23">BazhouSP</strain>
    </source>
</reference>
<comment type="caution">
    <text evidence="23">The sequence shown here is derived from an EMBL/GenBank/DDBJ whole genome shotgun (WGS) entry which is preliminary data.</text>
</comment>
<dbReference type="InterPro" id="IPR000095">
    <property type="entry name" value="CRIB_dom"/>
</dbReference>
<dbReference type="Pfam" id="PF00130">
    <property type="entry name" value="C1_1"/>
    <property type="match status" value="1"/>
</dbReference>
<evidence type="ECO:0000256" key="3">
    <source>
        <dbReference type="ARBA" id="ARBA00022527"/>
    </source>
</evidence>
<dbReference type="PROSITE" id="PS50081">
    <property type="entry name" value="ZF_DAG_PE_2"/>
    <property type="match status" value="1"/>
</dbReference>
<dbReference type="InterPro" id="IPR050839">
    <property type="entry name" value="Rho-assoc_Ser/Thr_Kinase"/>
</dbReference>
<dbReference type="SMART" id="SM00233">
    <property type="entry name" value="PH"/>
    <property type="match status" value="1"/>
</dbReference>
<dbReference type="Gene3D" id="3.30.60.20">
    <property type="match status" value="1"/>
</dbReference>
<dbReference type="Gene3D" id="1.10.510.10">
    <property type="entry name" value="Transferase(Phosphotransferase) domain 1"/>
    <property type="match status" value="1"/>
</dbReference>
<dbReference type="PANTHER" id="PTHR22988">
    <property type="entry name" value="MYOTONIC DYSTROPHY S/T KINASE-RELATED"/>
    <property type="match status" value="1"/>
</dbReference>
<dbReference type="GO" id="GO:0005524">
    <property type="term" value="F:ATP binding"/>
    <property type="evidence" value="ECO:0007669"/>
    <property type="project" value="UniProtKB-UniRule"/>
</dbReference>
<evidence type="ECO:0000256" key="4">
    <source>
        <dbReference type="ARBA" id="ARBA00022553"/>
    </source>
</evidence>
<keyword evidence="6" id="KW-0479">Metal-binding</keyword>
<keyword evidence="3" id="KW-0723">Serine/threonine-protein kinase</keyword>
<sequence>MDDIEVMDASTSSDPQPETSIMAPVCFVGTSAVEQRLEQLEQIYLKGASCGTALSLETLLDSLVCLYDECCNSTLRKEKSIAEFVEFAKPIVTRVKALRLSRDDFDVLKVIGRGSFGEVAVVRMVNTDKVYAMKILNKWEMLKRAETACFKEERDVMVHGNRQWITNLHYAFQDERNLYFIMDYYVGGDLLTLIVKFEEHLPETMVKFYVAEMILAIDAVHRLGYVHRDIKPENVLIDISGHVKLGDFGSCLKRRADGTVFATTPVGTPDYISPECLQSMENGRGVIGAVSDWWSLGACMYEMIFGETPFYAESLIETYSKIMNHEEMFEFPDGSESIISEEARDLISQLICAPERRLGLNGLDDFRQHPFFADTDWEHMREMEAPYKPEVSSPTDTSNFDIISSDFTPCNTQPPNVTAPFTGHHLPFIGFTYTHGSIFSDSRNVGDLLKATPATNQAQNVQLYGESELATICERLEDEKTELQNKLNDITAMLANNRSSEENGADNHTQLPPKLQHQLRDEIQILRKRLEENESNSVQNRMPIKEPNVEELERKFKESKEKNRQLILDKQELQKELEDVTERLTTQSKDWKAALRQRDTALQDFEEINSTLIEERSNFAKSESSLKEQESLARQLQEKCEIFKSELRTALTTKADLESKLAAIEKELDSEKVAKALLEAKLSNTQSHTTEEQKDGKIGEESDTNEQVERLNEELGKLRNRFSEQLQLEERRRMESTEQWEKQVDELQALLEEQQIAMQKLKGDYEEDKILWNKQHQEHIVSVEKLYTNRIKSLEGEVFDLKQENDVLRAENSRLENELNSQPTSTLTAQQMHELIQLISDEKEARESLQDLASRLTGDLESLKQSQTVNNGSPGGANVYANQSTPQSAPMENKTQTWGSRRMNKQVKYGRFEAQQYLEAEIRAKQQALEELRTSRARCDETEKELFEARRKIKQQKEELDRALHENSFLRQQQQQVAMRHHPQQRQMPMDMPDILDFSQHSQQSAQHQRIMSNNNTGSSNFFNSFASPASTSEFSAFSTRSSRGMPSHSIEGMDYESPSTYTRNQHQPQLYENQNPPHHRYPGYSSTPHGHLYGHGSTHGGRGASPKVLQSLNNALNGKGHRFIHASLKTPTKCISCTSILIGFDRQGMFCQDCQVSCHVSCVSKVPPDCPVPMEKRRPDGIDPVKGTGTAYEGVVKTPKPAGLKRGWQTTYVIVCDFKLYLYDCTVDKHGKPIAIEPYIRQVLDMKDPDFRVSSATENDAIHASKSDLPKIFKITFSQIHDAISCNSASSSACNTDTMGSTGSGSKNNNHNDSGVSNQSGDCALVAKQYALLMADSAEEVRKWVVALTELRNLFIRCALPDKSVYTVRELCDISALPILKTAQCAAIIDRNKFVLGFSDHGLMCVELERETITPVGGEKENSKRNVEQVEYDEQEQLLIAMIGTAKDRHVRLIPTAAMDGRDLKWIKVNETKNCHLMCWGTGHQPRQAPVGASIGQHYFAVAVHKTVIVYQIDRSEKRHRKVREMAMPGQPQTLKICNGKLFVGYPSSFRMWDLIDNSQTSLVNLEDGSLQFLNQTLHDAEMIISVNGDEDTREFLLVFQKLGIYVDSQGRRCRAQELMFPSKPTGFSYSRPNLCLYTEYQIIVFNVLTAEWIQTVNLKRAKPLHVEGVLSLCYVADAPHLVMLGSQAQSADERLYIPQTSQLLSAKGIPKRRRKFSIKTSKDEAGRGDRRSQLPISGPSDFIHITHMGPGHVVELQSLMEIKSSNPVASTSNSSISVPGGYPQSHTSSAPSAAERVKQFINPIMRSSSSSGHAPTHHHHSQHMSSVQSLRDSNGRPLSSHSRNSEGSSLGKDGKLPNHQNASISSDSQLDNYYLEPISKSNHPASPSLHHQAGIPTLPSTNPPQTIIPSPPNSPLPSNTN</sequence>
<comment type="catalytic activity">
    <reaction evidence="14">
        <text>L-seryl-[protein] + ATP = O-phospho-L-seryl-[protein] + ADP + H(+)</text>
        <dbReference type="Rhea" id="RHEA:17989"/>
        <dbReference type="Rhea" id="RHEA-COMP:9863"/>
        <dbReference type="Rhea" id="RHEA-COMP:11604"/>
        <dbReference type="ChEBI" id="CHEBI:15378"/>
        <dbReference type="ChEBI" id="CHEBI:29999"/>
        <dbReference type="ChEBI" id="CHEBI:30616"/>
        <dbReference type="ChEBI" id="CHEBI:83421"/>
        <dbReference type="ChEBI" id="CHEBI:456216"/>
        <dbReference type="EC" id="2.7.11.1"/>
    </reaction>
</comment>
<dbReference type="InterPro" id="IPR017441">
    <property type="entry name" value="Protein_kinase_ATP_BS"/>
</dbReference>
<keyword evidence="11 15" id="KW-0067">ATP-binding</keyword>
<name>A0AAD4R4A4_9BILA</name>
<evidence type="ECO:0000313" key="23">
    <source>
        <dbReference type="EMBL" id="KAI1721015.1"/>
    </source>
</evidence>
<dbReference type="Pfam" id="PF00069">
    <property type="entry name" value="Pkinase"/>
    <property type="match status" value="1"/>
</dbReference>
<dbReference type="Proteomes" id="UP001201812">
    <property type="component" value="Unassembled WGS sequence"/>
</dbReference>
<evidence type="ECO:0000259" key="19">
    <source>
        <dbReference type="PROSITE" id="PS50081"/>
    </source>
</evidence>
<dbReference type="PROSITE" id="PS00107">
    <property type="entry name" value="PROTEIN_KINASE_ATP"/>
    <property type="match status" value="1"/>
</dbReference>
<dbReference type="PROSITE" id="PS51285">
    <property type="entry name" value="AGC_KINASE_CTER"/>
    <property type="match status" value="1"/>
</dbReference>
<organism evidence="23 24">
    <name type="scientific">Ditylenchus destructor</name>
    <dbReference type="NCBI Taxonomy" id="166010"/>
    <lineage>
        <taxon>Eukaryota</taxon>
        <taxon>Metazoa</taxon>
        <taxon>Ecdysozoa</taxon>
        <taxon>Nematoda</taxon>
        <taxon>Chromadorea</taxon>
        <taxon>Rhabditida</taxon>
        <taxon>Tylenchina</taxon>
        <taxon>Tylenchomorpha</taxon>
        <taxon>Sphaerularioidea</taxon>
        <taxon>Anguinidae</taxon>
        <taxon>Anguininae</taxon>
        <taxon>Ditylenchus</taxon>
    </lineage>
</organism>
<dbReference type="Gene3D" id="2.30.29.30">
    <property type="entry name" value="Pleckstrin-homology domain (PH domain)/Phosphotyrosine-binding domain (PTB)"/>
    <property type="match status" value="1"/>
</dbReference>
<dbReference type="PROSITE" id="PS00108">
    <property type="entry name" value="PROTEIN_KINASE_ST"/>
    <property type="match status" value="1"/>
</dbReference>
<keyword evidence="10" id="KW-0862">Zinc</keyword>
<dbReference type="Pfam" id="PF00780">
    <property type="entry name" value="CNH"/>
    <property type="match status" value="1"/>
</dbReference>
<dbReference type="EC" id="2.7.11.1" evidence="2"/>
<dbReference type="InterPro" id="IPR046349">
    <property type="entry name" value="C1-like_sf"/>
</dbReference>
<evidence type="ECO:0000256" key="15">
    <source>
        <dbReference type="PROSITE-ProRule" id="PRU10141"/>
    </source>
</evidence>
<dbReference type="PROSITE" id="PS50219">
    <property type="entry name" value="CNH"/>
    <property type="match status" value="1"/>
</dbReference>
<feature type="compositionally biased region" description="Polar residues" evidence="17">
    <location>
        <begin position="1832"/>
        <end position="1850"/>
    </location>
</feature>
<feature type="compositionally biased region" description="Low complexity" evidence="17">
    <location>
        <begin position="1767"/>
        <end position="1781"/>
    </location>
</feature>
<evidence type="ECO:0000313" key="24">
    <source>
        <dbReference type="Proteomes" id="UP001201812"/>
    </source>
</evidence>
<dbReference type="SMART" id="SM00220">
    <property type="entry name" value="S_TKc"/>
    <property type="match status" value="1"/>
</dbReference>
<dbReference type="PROSITE" id="PS50011">
    <property type="entry name" value="PROTEIN_KINASE_DOM"/>
    <property type="match status" value="1"/>
</dbReference>
<dbReference type="CDD" id="cd20809">
    <property type="entry name" value="C1_MRCK"/>
    <property type="match status" value="1"/>
</dbReference>
<evidence type="ECO:0000259" key="22">
    <source>
        <dbReference type="PROSITE" id="PS51285"/>
    </source>
</evidence>
<evidence type="ECO:0000256" key="13">
    <source>
        <dbReference type="ARBA" id="ARBA00047899"/>
    </source>
</evidence>
<keyword evidence="24" id="KW-1185">Reference proteome</keyword>
<evidence type="ECO:0000256" key="14">
    <source>
        <dbReference type="ARBA" id="ARBA00048679"/>
    </source>
</evidence>
<dbReference type="Pfam" id="PF25346">
    <property type="entry name" value="PH_MRCK"/>
    <property type="match status" value="1"/>
</dbReference>
<feature type="domain" description="Phorbol-ester/DAG-type" evidence="19">
    <location>
        <begin position="1121"/>
        <end position="1171"/>
    </location>
</feature>
<dbReference type="InterPro" id="IPR011009">
    <property type="entry name" value="Kinase-like_dom_sf"/>
</dbReference>
<dbReference type="InterPro" id="IPR031597">
    <property type="entry name" value="KELK"/>
</dbReference>
<dbReference type="PROSITE" id="PS00479">
    <property type="entry name" value="ZF_DAG_PE_1"/>
    <property type="match status" value="1"/>
</dbReference>
<evidence type="ECO:0000256" key="6">
    <source>
        <dbReference type="ARBA" id="ARBA00022723"/>
    </source>
</evidence>
<evidence type="ECO:0000256" key="1">
    <source>
        <dbReference type="ARBA" id="ARBA00005719"/>
    </source>
</evidence>
<proteinExistence type="inferred from homology"/>
<feature type="coiled-coil region" evidence="16">
    <location>
        <begin position="915"/>
        <end position="973"/>
    </location>
</feature>
<dbReference type="InterPro" id="IPR001849">
    <property type="entry name" value="PH_domain"/>
</dbReference>
<dbReference type="InterPro" id="IPR001180">
    <property type="entry name" value="CNH_dom"/>
</dbReference>
<feature type="domain" description="CNH" evidence="21">
    <location>
        <begin position="1381"/>
        <end position="1673"/>
    </location>
</feature>
<dbReference type="GO" id="GO:0031032">
    <property type="term" value="P:actomyosin structure organization"/>
    <property type="evidence" value="ECO:0007669"/>
    <property type="project" value="TreeGrafter"/>
</dbReference>
<feature type="compositionally biased region" description="Basic and acidic residues" evidence="17">
    <location>
        <begin position="1722"/>
        <end position="1734"/>
    </location>
</feature>
<evidence type="ECO:0000256" key="5">
    <source>
        <dbReference type="ARBA" id="ARBA00022679"/>
    </source>
</evidence>
<evidence type="ECO:0000256" key="16">
    <source>
        <dbReference type="SAM" id="Coils"/>
    </source>
</evidence>
<feature type="domain" description="CRIB" evidence="20">
    <location>
        <begin position="1738"/>
        <end position="1751"/>
    </location>
</feature>
<dbReference type="Gene3D" id="3.30.200.20">
    <property type="entry name" value="Phosphorylase Kinase, domain 1"/>
    <property type="match status" value="1"/>
</dbReference>
<keyword evidence="9 23" id="KW-0418">Kinase</keyword>
<gene>
    <name evidence="23" type="ORF">DdX_05268</name>
</gene>
<dbReference type="SMART" id="SM00133">
    <property type="entry name" value="S_TK_X"/>
    <property type="match status" value="1"/>
</dbReference>